<protein>
    <submittedName>
        <fullName evidence="2">Uncharacterized protein</fullName>
    </submittedName>
</protein>
<evidence type="ECO:0000256" key="1">
    <source>
        <dbReference type="SAM" id="MobiDB-lite"/>
    </source>
</evidence>
<gene>
    <name evidence="2" type="ORF">GCM10010492_26870</name>
</gene>
<comment type="caution">
    <text evidence="2">The sequence shown here is derived from an EMBL/GenBank/DDBJ whole genome shotgun (WGS) entry which is preliminary data.</text>
</comment>
<keyword evidence="3" id="KW-1185">Reference proteome</keyword>
<reference evidence="2 3" key="1">
    <citation type="journal article" date="2019" name="Int. J. Syst. Evol. Microbiol.">
        <title>The Global Catalogue of Microorganisms (GCM) 10K type strain sequencing project: providing services to taxonomists for standard genome sequencing and annotation.</title>
        <authorList>
            <consortium name="The Broad Institute Genomics Platform"/>
            <consortium name="The Broad Institute Genome Sequencing Center for Infectious Disease"/>
            <person name="Wu L."/>
            <person name="Ma J."/>
        </authorList>
    </citation>
    <scope>NUCLEOTIDE SEQUENCE [LARGE SCALE GENOMIC DNA]</scope>
    <source>
        <strain evidence="2 3">JCM 3380</strain>
    </source>
</reference>
<name>A0ABN0TPY2_9PSEU</name>
<feature type="compositionally biased region" description="Polar residues" evidence="1">
    <location>
        <begin position="253"/>
        <end position="262"/>
    </location>
</feature>
<accession>A0ABN0TPY2</accession>
<feature type="compositionally biased region" description="Low complexity" evidence="1">
    <location>
        <begin position="203"/>
        <end position="234"/>
    </location>
</feature>
<dbReference type="Proteomes" id="UP001500416">
    <property type="component" value="Unassembled WGS sequence"/>
</dbReference>
<dbReference type="EMBL" id="BAAABU010000004">
    <property type="protein sequence ID" value="GAA0227229.1"/>
    <property type="molecule type" value="Genomic_DNA"/>
</dbReference>
<organism evidence="2 3">
    <name type="scientific">Saccharothrix mutabilis subsp. mutabilis</name>
    <dbReference type="NCBI Taxonomy" id="66855"/>
    <lineage>
        <taxon>Bacteria</taxon>
        <taxon>Bacillati</taxon>
        <taxon>Actinomycetota</taxon>
        <taxon>Actinomycetes</taxon>
        <taxon>Pseudonocardiales</taxon>
        <taxon>Pseudonocardiaceae</taxon>
        <taxon>Saccharothrix</taxon>
    </lineage>
</organism>
<evidence type="ECO:0000313" key="3">
    <source>
        <dbReference type="Proteomes" id="UP001500416"/>
    </source>
</evidence>
<proteinExistence type="predicted"/>
<evidence type="ECO:0000313" key="2">
    <source>
        <dbReference type="EMBL" id="GAA0227229.1"/>
    </source>
</evidence>
<feature type="region of interest" description="Disordered" evidence="1">
    <location>
        <begin position="199"/>
        <end position="262"/>
    </location>
</feature>
<sequence length="297" mass="31786">MSHASFRRSLLVCCDLRRYGAADDQLQRDLQDLLVRSLDRAGAAAGLDRSSWQRQPKGDEEWAVLPADADELKVVDQYVRALNAELAAVNRYRVPEARARLRLAIHHGAIVDGANGFPGKDSVLVSRLLNSKAAHIALDEFPDADLVVVLSDIVYSTLVQPGHTTLRATDFRRVDVTEKTFTGHGWMWIPNGDVHALHLPASAGPDPTAANPTAANPTAANPTAADPTAADPLPADAPPGEPAARTTPPAVHQSATASGGSTVIQAARDAHVPTWQRAEVIQNFHNNDQRGSHFGTG</sequence>
<dbReference type="RefSeq" id="WP_343934077.1">
    <property type="nucleotide sequence ID" value="NZ_BAAABU010000004.1"/>
</dbReference>